<comment type="caution">
    <text evidence="2">The sequence shown here is derived from an EMBL/GenBank/DDBJ whole genome shotgun (WGS) entry which is preliminary data.</text>
</comment>
<reference evidence="3" key="1">
    <citation type="journal article" date="2019" name="Int. J. Syst. Evol. Microbiol.">
        <title>The Global Catalogue of Microorganisms (GCM) 10K type strain sequencing project: providing services to taxonomists for standard genome sequencing and annotation.</title>
        <authorList>
            <consortium name="The Broad Institute Genomics Platform"/>
            <consortium name="The Broad Institute Genome Sequencing Center for Infectious Disease"/>
            <person name="Wu L."/>
            <person name="Ma J."/>
        </authorList>
    </citation>
    <scope>NUCLEOTIDE SEQUENCE [LARGE SCALE GENOMIC DNA]</scope>
    <source>
        <strain evidence="3">CCUG 53903</strain>
    </source>
</reference>
<feature type="domain" description="Aminoacyl-tRNA synthetase class II (G/ P/ S/T)" evidence="1">
    <location>
        <begin position="95"/>
        <end position="256"/>
    </location>
</feature>
<protein>
    <submittedName>
        <fullName evidence="2">Aminoacyl--tRNA ligase-related protein</fullName>
    </submittedName>
</protein>
<name>A0ABW1CNT3_9ACTN</name>
<dbReference type="EMBL" id="JBHSPA010000025">
    <property type="protein sequence ID" value="MFC5826538.1"/>
    <property type="molecule type" value="Genomic_DNA"/>
</dbReference>
<dbReference type="Pfam" id="PF00587">
    <property type="entry name" value="tRNA-synt_2b"/>
    <property type="match status" value="1"/>
</dbReference>
<dbReference type="Proteomes" id="UP001596058">
    <property type="component" value="Unassembled WGS sequence"/>
</dbReference>
<dbReference type="RefSeq" id="WP_379516049.1">
    <property type="nucleotide sequence ID" value="NZ_JBHSPA010000025.1"/>
</dbReference>
<organism evidence="2 3">
    <name type="scientific">Nonomuraea insulae</name>
    <dbReference type="NCBI Taxonomy" id="1616787"/>
    <lineage>
        <taxon>Bacteria</taxon>
        <taxon>Bacillati</taxon>
        <taxon>Actinomycetota</taxon>
        <taxon>Actinomycetes</taxon>
        <taxon>Streptosporangiales</taxon>
        <taxon>Streptosporangiaceae</taxon>
        <taxon>Nonomuraea</taxon>
    </lineage>
</organism>
<dbReference type="InterPro" id="IPR045864">
    <property type="entry name" value="aa-tRNA-synth_II/BPL/LPL"/>
</dbReference>
<proteinExistence type="predicted"/>
<keyword evidence="2" id="KW-0436">Ligase</keyword>
<evidence type="ECO:0000313" key="3">
    <source>
        <dbReference type="Proteomes" id="UP001596058"/>
    </source>
</evidence>
<sequence>MLATLGPDLVRLRAALETRFTGWAAESGAAAMLYPPLVPVADLERIDYFRNFPHLALLGSGLNSETIAQYGDTGLAGSTVPATALTDPAYALPSAACYQVYFDLAGQQLDLPRQVTTVATCFRREDHYDGLRRLLGFSMREVVCVGDRDTVREHLSSYKEMLTGYLATLGLPVKVEPATDPFFESGGSGGARALMAQLFPVKEEFLYGGTLAIASVNFHRNFFGERCDIRTADGSPAFTGCVAFGIERWISALTTHFDQLSAAELCELVLAG</sequence>
<accession>A0ABW1CNT3</accession>
<evidence type="ECO:0000313" key="2">
    <source>
        <dbReference type="EMBL" id="MFC5826538.1"/>
    </source>
</evidence>
<keyword evidence="3" id="KW-1185">Reference proteome</keyword>
<dbReference type="Gene3D" id="3.30.930.10">
    <property type="entry name" value="Bira Bifunctional Protein, Domain 2"/>
    <property type="match status" value="1"/>
</dbReference>
<dbReference type="InterPro" id="IPR002314">
    <property type="entry name" value="aa-tRNA-synt_IIb"/>
</dbReference>
<dbReference type="SUPFAM" id="SSF55681">
    <property type="entry name" value="Class II aaRS and biotin synthetases"/>
    <property type="match status" value="1"/>
</dbReference>
<gene>
    <name evidence="2" type="ORF">ACFPZ3_21940</name>
</gene>
<dbReference type="GO" id="GO:0016874">
    <property type="term" value="F:ligase activity"/>
    <property type="evidence" value="ECO:0007669"/>
    <property type="project" value="UniProtKB-KW"/>
</dbReference>
<evidence type="ECO:0000259" key="1">
    <source>
        <dbReference type="Pfam" id="PF00587"/>
    </source>
</evidence>